<name>A0A927BCP4_9BACT</name>
<dbReference type="RefSeq" id="WP_191004666.1">
    <property type="nucleotide sequence ID" value="NZ_JACXAD010000007.1"/>
</dbReference>
<dbReference type="Proteomes" id="UP000612233">
    <property type="component" value="Unassembled WGS sequence"/>
</dbReference>
<keyword evidence="3" id="KW-1185">Reference proteome</keyword>
<feature type="domain" description="DUF4832" evidence="1">
    <location>
        <begin position="40"/>
        <end position="248"/>
    </location>
</feature>
<accession>A0A927BCP4</accession>
<gene>
    <name evidence="2" type="ORF">IC235_08085</name>
</gene>
<dbReference type="Pfam" id="PF16116">
    <property type="entry name" value="DUF4832"/>
    <property type="match status" value="1"/>
</dbReference>
<comment type="caution">
    <text evidence="2">The sequence shown here is derived from an EMBL/GenBank/DDBJ whole genome shotgun (WGS) entry which is preliminary data.</text>
</comment>
<dbReference type="InterPro" id="IPR032267">
    <property type="entry name" value="DUF4832"/>
</dbReference>
<dbReference type="EMBL" id="JACXAD010000007">
    <property type="protein sequence ID" value="MBD2767850.1"/>
    <property type="molecule type" value="Genomic_DNA"/>
</dbReference>
<reference evidence="2" key="1">
    <citation type="submission" date="2020-09" db="EMBL/GenBank/DDBJ databases">
        <authorList>
            <person name="Kim M.K."/>
        </authorList>
    </citation>
    <scope>NUCLEOTIDE SEQUENCE</scope>
    <source>
        <strain evidence="2">BT664</strain>
    </source>
</reference>
<evidence type="ECO:0000259" key="1">
    <source>
        <dbReference type="Pfam" id="PF16116"/>
    </source>
</evidence>
<evidence type="ECO:0000313" key="3">
    <source>
        <dbReference type="Proteomes" id="UP000612233"/>
    </source>
</evidence>
<dbReference type="AlphaFoldDB" id="A0A927BCP4"/>
<proteinExistence type="predicted"/>
<protein>
    <submittedName>
        <fullName evidence="2">DUF4832 domain-containing protein</fullName>
    </submittedName>
</protein>
<organism evidence="2 3">
    <name type="scientific">Hymenobacter montanus</name>
    <dbReference type="NCBI Taxonomy" id="2771359"/>
    <lineage>
        <taxon>Bacteria</taxon>
        <taxon>Pseudomonadati</taxon>
        <taxon>Bacteroidota</taxon>
        <taxon>Cytophagia</taxon>
        <taxon>Cytophagales</taxon>
        <taxon>Hymenobacteraceae</taxon>
        <taxon>Hymenobacter</taxon>
    </lineage>
</organism>
<evidence type="ECO:0000313" key="2">
    <source>
        <dbReference type="EMBL" id="MBD2767850.1"/>
    </source>
</evidence>
<sequence length="368" mass="39861">MLDATPSDRAICYTPRGKRGLYGNAPISATEAFSGSDKSRVGFQNQCFLTDSQGDYHTNEYRGPTPYMATDGLYVPQIAVADPNCGYLPTGDQFIAELDAGHWDHIAAPTEALGKTSDTDPEVVRVLKSVGYRFRLISASLPNSVAAGQASTLAVTLVNDNGGTLYNARKIEVILRHQTTGEKFVQDIIGDQVGNRLYFPSAHETKTWTLAFTPPASLPAGPYDVLLNLPDPYVSLHDRPEYSIRLANQNTWEAATGYNKLGHTLQVTPPTVTAVRTATAPVARLAVTPNPMPSGHAPLRAQYEAPGRGWVRVQLLDLLGRVRWNQERLVQAGPNSLLLPAVPATGGPFLLRVTAPGQAPVQQRLQVQ</sequence>